<dbReference type="Pfam" id="PF00963">
    <property type="entry name" value="Cohesin"/>
    <property type="match status" value="2"/>
</dbReference>
<dbReference type="Proteomes" id="UP000249204">
    <property type="component" value="Unassembled WGS sequence"/>
</dbReference>
<feature type="signal peptide" evidence="2">
    <location>
        <begin position="1"/>
        <end position="39"/>
    </location>
</feature>
<evidence type="ECO:0000259" key="3">
    <source>
        <dbReference type="PROSITE" id="PS51272"/>
    </source>
</evidence>
<dbReference type="InterPro" id="IPR002102">
    <property type="entry name" value="Cohesin_dom"/>
</dbReference>
<dbReference type="RefSeq" id="WP_111270747.1">
    <property type="nucleotide sequence ID" value="NZ_QKWW01000035.1"/>
</dbReference>
<dbReference type="PROSITE" id="PS51272">
    <property type="entry name" value="SLH"/>
    <property type="match status" value="3"/>
</dbReference>
<proteinExistence type="predicted"/>
<name>A0A2W6P666_9BACL</name>
<reference evidence="4 5" key="1">
    <citation type="submission" date="2018-06" db="EMBL/GenBank/DDBJ databases">
        <title>Isolation of heavy metals resistant Paenibacillus silvae NC2 from Gold-Copper mine in ZiJin, China.</title>
        <authorList>
            <person name="Xu J."/>
            <person name="Mazhar H.S."/>
            <person name="Rensing C."/>
        </authorList>
    </citation>
    <scope>NUCLEOTIDE SEQUENCE [LARGE SCALE GENOMIC DNA]</scope>
    <source>
        <strain evidence="4 5">NC2</strain>
    </source>
</reference>
<dbReference type="CDD" id="cd08548">
    <property type="entry name" value="Type_I_cohesin_like"/>
    <property type="match status" value="1"/>
</dbReference>
<sequence>MPHHNSFIFSAKAKRSMKTLLSMLLMVSMLFSWLPQAQASVSPVIHIGDVTGKPGDTIEVPVSYDLKDSNFSFFQSELSFAYDPTVLELVDKDEVVNRLAYTNFQGVSLTTDTSASGKIKVNMTTQAFIGESTALYSLHFKIKKSAAAGSSFVTLEGGILLELYPLQPTGENGQVTVLADEKPVGEANVLIGTVQGKAGDKVTLSVDTASLSQPIGSYGVRLKFNPSVLNVENVTGDEPGVQYNVNNTTGSLLVGWSDEDGGLSPIPASESQQTLFKIEFTIASGAATGDYPVQIIDATLPESFTVTDVDAIEMNKQIVTGKITVVGNPVTPTDPTTPSTPGSSSSGGSSTGSTTTPSASNSEKITVNVTNERNKTAIVSATTIQRTTGTDGRKKDEVNLTAEQISRAIQSLKQAGSNIARILIPDAKDEVSELNVKLPAKSTSLMADEKMNLYIETDNASLQLPASSLQGLGSDVFFHLVPIKDTAGREVVKQRIQNDPLLVQHLTNTADLRLLGRPMTIETNMSSRPVTVVLPITEPNLTPKELDKLQVFIEHSDGIKELVKGKIVKFNGTDQPGIEFEVTKFSTFSIVHINESKSTSYIQGYADGTFRPNQTVQRVEMAALLSRALQLGHNEQTAVSSYQDMPASYWARDAITKVSQAGLMNGNTNGYFSPGRSITRAEMAVIIDRVLTKKINPDTVGVTTTDTNAIDKAATESGQAISASDITQQWAREAVQHVLTSGIMSVSQQNKFHPDDALTRAEAVIILNRLLKLEAAGEGSPTWKDVPASHWAYGAIQAASQH</sequence>
<dbReference type="EMBL" id="QKWW01000035">
    <property type="protein sequence ID" value="PZT55160.1"/>
    <property type="molecule type" value="Genomic_DNA"/>
</dbReference>
<evidence type="ECO:0000313" key="5">
    <source>
        <dbReference type="Proteomes" id="UP000249204"/>
    </source>
</evidence>
<comment type="caution">
    <text evidence="4">The sequence shown here is derived from an EMBL/GenBank/DDBJ whole genome shotgun (WGS) entry which is preliminary data.</text>
</comment>
<protein>
    <recommendedName>
        <fullName evidence="3">SLH domain-containing protein</fullName>
    </recommendedName>
</protein>
<dbReference type="Gene3D" id="2.60.40.680">
    <property type="match status" value="2"/>
</dbReference>
<dbReference type="PANTHER" id="PTHR43308">
    <property type="entry name" value="OUTER MEMBRANE PROTEIN ALPHA-RELATED"/>
    <property type="match status" value="1"/>
</dbReference>
<feature type="compositionally biased region" description="Low complexity" evidence="1">
    <location>
        <begin position="331"/>
        <end position="358"/>
    </location>
</feature>
<dbReference type="Pfam" id="PF00395">
    <property type="entry name" value="SLH"/>
    <property type="match status" value="3"/>
</dbReference>
<keyword evidence="2" id="KW-0732">Signal</keyword>
<dbReference type="GO" id="GO:0030246">
    <property type="term" value="F:carbohydrate binding"/>
    <property type="evidence" value="ECO:0007669"/>
    <property type="project" value="InterPro"/>
</dbReference>
<feature type="chain" id="PRO_5015943018" description="SLH domain-containing protein" evidence="2">
    <location>
        <begin position="40"/>
        <end position="802"/>
    </location>
</feature>
<dbReference type="PANTHER" id="PTHR43308:SF1">
    <property type="entry name" value="OUTER MEMBRANE PROTEIN ALPHA"/>
    <property type="match status" value="1"/>
</dbReference>
<evidence type="ECO:0000256" key="1">
    <source>
        <dbReference type="SAM" id="MobiDB-lite"/>
    </source>
</evidence>
<dbReference type="SUPFAM" id="SSF49384">
    <property type="entry name" value="Carbohydrate-binding domain"/>
    <property type="match status" value="2"/>
</dbReference>
<dbReference type="GO" id="GO:0000272">
    <property type="term" value="P:polysaccharide catabolic process"/>
    <property type="evidence" value="ECO:0007669"/>
    <property type="project" value="InterPro"/>
</dbReference>
<gene>
    <name evidence="4" type="ORF">DN757_13475</name>
</gene>
<dbReference type="InterPro" id="IPR008965">
    <property type="entry name" value="CBM2/CBM3_carb-bd_dom_sf"/>
</dbReference>
<evidence type="ECO:0000256" key="2">
    <source>
        <dbReference type="SAM" id="SignalP"/>
    </source>
</evidence>
<dbReference type="AlphaFoldDB" id="A0A2W6P666"/>
<feature type="domain" description="SLH" evidence="3">
    <location>
        <begin position="638"/>
        <end position="701"/>
    </location>
</feature>
<dbReference type="InterPro" id="IPR001119">
    <property type="entry name" value="SLH_dom"/>
</dbReference>
<dbReference type="InterPro" id="IPR051465">
    <property type="entry name" value="Cell_Envelope_Struct_Comp"/>
</dbReference>
<evidence type="ECO:0000313" key="4">
    <source>
        <dbReference type="EMBL" id="PZT55160.1"/>
    </source>
</evidence>
<feature type="region of interest" description="Disordered" evidence="1">
    <location>
        <begin position="326"/>
        <end position="364"/>
    </location>
</feature>
<accession>A0A2W6P666</accession>
<organism evidence="4 5">
    <name type="scientific">Paenibacillus silvae</name>
    <dbReference type="NCBI Taxonomy" id="1325358"/>
    <lineage>
        <taxon>Bacteria</taxon>
        <taxon>Bacillati</taxon>
        <taxon>Bacillota</taxon>
        <taxon>Bacilli</taxon>
        <taxon>Bacillales</taxon>
        <taxon>Paenibacillaceae</taxon>
        <taxon>Paenibacillus</taxon>
    </lineage>
</organism>
<feature type="domain" description="SLH" evidence="3">
    <location>
        <begin position="576"/>
        <end position="637"/>
    </location>
</feature>
<feature type="domain" description="SLH" evidence="3">
    <location>
        <begin position="718"/>
        <end position="781"/>
    </location>
</feature>